<feature type="compositionally biased region" description="Polar residues" evidence="7">
    <location>
        <begin position="79"/>
        <end position="88"/>
    </location>
</feature>
<evidence type="ECO:0000256" key="3">
    <source>
        <dbReference type="ARBA" id="ARBA00022777"/>
    </source>
</evidence>
<evidence type="ECO:0000256" key="6">
    <source>
        <dbReference type="PROSITE-ProRule" id="PRU10141"/>
    </source>
</evidence>
<dbReference type="PANTHER" id="PTHR11042">
    <property type="entry name" value="EUKARYOTIC TRANSLATION INITIATION FACTOR 2-ALPHA KINASE EIF2-ALPHA KINASE -RELATED"/>
    <property type="match status" value="1"/>
</dbReference>
<evidence type="ECO:0000256" key="2">
    <source>
        <dbReference type="ARBA" id="ARBA00022741"/>
    </source>
</evidence>
<dbReference type="InterPro" id="IPR011009">
    <property type="entry name" value="Kinase-like_dom_sf"/>
</dbReference>
<protein>
    <submittedName>
        <fullName evidence="9">10497_t:CDS:1</fullName>
    </submittedName>
</protein>
<evidence type="ECO:0000256" key="7">
    <source>
        <dbReference type="SAM" id="MobiDB-lite"/>
    </source>
</evidence>
<dbReference type="GO" id="GO:0110031">
    <property type="term" value="P:negative regulation of G2/MI transition of meiotic cell cycle"/>
    <property type="evidence" value="ECO:0007669"/>
    <property type="project" value="TreeGrafter"/>
</dbReference>
<keyword evidence="2 6" id="KW-0547">Nucleotide-binding</keyword>
<dbReference type="EMBL" id="CAJVPL010000038">
    <property type="protein sequence ID" value="CAG8437029.1"/>
    <property type="molecule type" value="Genomic_DNA"/>
</dbReference>
<dbReference type="PROSITE" id="PS50011">
    <property type="entry name" value="PROTEIN_KINASE_DOM"/>
    <property type="match status" value="1"/>
</dbReference>
<dbReference type="Gene3D" id="3.30.200.20">
    <property type="entry name" value="Phosphorylase Kinase, domain 1"/>
    <property type="match status" value="1"/>
</dbReference>
<dbReference type="InterPro" id="IPR050339">
    <property type="entry name" value="CC_SR_Kinase"/>
</dbReference>
<proteinExistence type="inferred from homology"/>
<dbReference type="SUPFAM" id="SSF56112">
    <property type="entry name" value="Protein kinase-like (PK-like)"/>
    <property type="match status" value="1"/>
</dbReference>
<dbReference type="Proteomes" id="UP000789831">
    <property type="component" value="Unassembled WGS sequence"/>
</dbReference>
<keyword evidence="4 6" id="KW-0067">ATP-binding</keyword>
<comment type="similarity">
    <text evidence="5">Belongs to the protein kinase superfamily. Ser/Thr protein kinase family. GCN2 subfamily.</text>
</comment>
<dbReference type="GO" id="GO:0004713">
    <property type="term" value="F:protein tyrosine kinase activity"/>
    <property type="evidence" value="ECO:0007669"/>
    <property type="project" value="TreeGrafter"/>
</dbReference>
<organism evidence="9 10">
    <name type="scientific">Ambispora gerdemannii</name>
    <dbReference type="NCBI Taxonomy" id="144530"/>
    <lineage>
        <taxon>Eukaryota</taxon>
        <taxon>Fungi</taxon>
        <taxon>Fungi incertae sedis</taxon>
        <taxon>Mucoromycota</taxon>
        <taxon>Glomeromycotina</taxon>
        <taxon>Glomeromycetes</taxon>
        <taxon>Archaeosporales</taxon>
        <taxon>Ambisporaceae</taxon>
        <taxon>Ambispora</taxon>
    </lineage>
</organism>
<feature type="domain" description="Protein kinase" evidence="8">
    <location>
        <begin position="229"/>
        <end position="480"/>
    </location>
</feature>
<dbReference type="GO" id="GO:0005737">
    <property type="term" value="C:cytoplasm"/>
    <property type="evidence" value="ECO:0007669"/>
    <property type="project" value="TreeGrafter"/>
</dbReference>
<dbReference type="GO" id="GO:0005634">
    <property type="term" value="C:nucleus"/>
    <property type="evidence" value="ECO:0007669"/>
    <property type="project" value="TreeGrafter"/>
</dbReference>
<dbReference type="PROSITE" id="PS00108">
    <property type="entry name" value="PROTEIN_KINASE_ST"/>
    <property type="match status" value="1"/>
</dbReference>
<dbReference type="SMART" id="SM00220">
    <property type="entry name" value="S_TKc"/>
    <property type="match status" value="1"/>
</dbReference>
<dbReference type="AlphaFoldDB" id="A0A9N8UYZ8"/>
<dbReference type="InterPro" id="IPR017441">
    <property type="entry name" value="Protein_kinase_ATP_BS"/>
</dbReference>
<keyword evidence="10" id="KW-1185">Reference proteome</keyword>
<feature type="region of interest" description="Disordered" evidence="7">
    <location>
        <begin position="31"/>
        <end position="105"/>
    </location>
</feature>
<evidence type="ECO:0000256" key="4">
    <source>
        <dbReference type="ARBA" id="ARBA00022840"/>
    </source>
</evidence>
<dbReference type="Gene3D" id="1.10.510.10">
    <property type="entry name" value="Transferase(Phosphotransferase) domain 1"/>
    <property type="match status" value="1"/>
</dbReference>
<keyword evidence="3" id="KW-0418">Kinase</keyword>
<dbReference type="OrthoDB" id="5337378at2759"/>
<name>A0A9N8UYZ8_9GLOM</name>
<feature type="compositionally biased region" description="Polar residues" evidence="7">
    <location>
        <begin position="45"/>
        <end position="57"/>
    </location>
</feature>
<dbReference type="GO" id="GO:0005524">
    <property type="term" value="F:ATP binding"/>
    <property type="evidence" value="ECO:0007669"/>
    <property type="project" value="UniProtKB-UniRule"/>
</dbReference>
<keyword evidence="1" id="KW-0808">Transferase</keyword>
<dbReference type="InterPro" id="IPR008271">
    <property type="entry name" value="Ser/Thr_kinase_AS"/>
</dbReference>
<dbReference type="PROSITE" id="PS00107">
    <property type="entry name" value="PROTEIN_KINASE_ATP"/>
    <property type="match status" value="1"/>
</dbReference>
<dbReference type="PANTHER" id="PTHR11042:SF190">
    <property type="entry name" value="MITOSIS INHIBITOR PROTEIN KINASE MIK1"/>
    <property type="match status" value="1"/>
</dbReference>
<evidence type="ECO:0000256" key="5">
    <source>
        <dbReference type="ARBA" id="ARBA00037982"/>
    </source>
</evidence>
<feature type="binding site" evidence="6">
    <location>
        <position position="258"/>
    </location>
    <ligand>
        <name>ATP</name>
        <dbReference type="ChEBI" id="CHEBI:30616"/>
    </ligand>
</feature>
<comment type="caution">
    <text evidence="9">The sequence shown here is derived from an EMBL/GenBank/DDBJ whole genome shotgun (WGS) entry which is preliminary data.</text>
</comment>
<evidence type="ECO:0000259" key="8">
    <source>
        <dbReference type="PROSITE" id="PS50011"/>
    </source>
</evidence>
<dbReference type="Pfam" id="PF00069">
    <property type="entry name" value="Pkinase"/>
    <property type="match status" value="1"/>
</dbReference>
<reference evidence="9" key="1">
    <citation type="submission" date="2021-06" db="EMBL/GenBank/DDBJ databases">
        <authorList>
            <person name="Kallberg Y."/>
            <person name="Tangrot J."/>
            <person name="Rosling A."/>
        </authorList>
    </citation>
    <scope>NUCLEOTIDE SEQUENCE</scope>
    <source>
        <strain evidence="9">MT106</strain>
    </source>
</reference>
<sequence>METPQRSSLGSSCTPPSFWNAKPLESSFMSTGLLSKRNKPRLTEKNNVFTAPRTPSSAKAFFDKLSTPQTPLFQEEANDSPSSPTMQHKNWETSSSPSPCPYYSPSIGGSRQLDNSFFYGESPSSASYSPLFSRNSQYSTCQTPLTHNGPSLQPIAAASPFCDRSQLGSVGKLSNFYNRIYGSQYLDSPRKDSSTLRFLNREYFQSLGHENVASSYDLNFNEDYFHSQFDRITSLGSGEFSRAYKARDKRSGRFYAVKRSKRRFTGIKARNESLEEVEILWEIGKHKHCVELISAWEQKETLYLQFELCEHGSLDSFIEEFCTQKRLEETRIWKILTDIALGLKHIHDNDVIHLDIKPANIFITGEKNLKIGDFGLATKCPAPRGIEKEGDRKYIALEVLNGYYDKPVDIFSLGVSILELAANIILPDNGPEWQKLRAGDLSGCRFDVVSNILVQLIQCMLNPVPLRRPKIEDILKHPVIEGIITNRTSGVLNKGTLEVEDQEIAQNFMDIIETCHE</sequence>
<gene>
    <name evidence="9" type="ORF">AGERDE_LOCUS729</name>
</gene>
<evidence type="ECO:0000313" key="9">
    <source>
        <dbReference type="EMBL" id="CAG8437029.1"/>
    </source>
</evidence>
<evidence type="ECO:0000256" key="1">
    <source>
        <dbReference type="ARBA" id="ARBA00022679"/>
    </source>
</evidence>
<accession>A0A9N8UYZ8</accession>
<evidence type="ECO:0000313" key="10">
    <source>
        <dbReference type="Proteomes" id="UP000789831"/>
    </source>
</evidence>
<dbReference type="InterPro" id="IPR000719">
    <property type="entry name" value="Prot_kinase_dom"/>
</dbReference>
<feature type="compositionally biased region" description="Low complexity" evidence="7">
    <location>
        <begin position="94"/>
        <end position="105"/>
    </location>
</feature>